<dbReference type="Gene3D" id="1.10.10.1600">
    <property type="entry name" value="Bacterial DNA polymerase III alpha subunit, thumb domain"/>
    <property type="match status" value="1"/>
</dbReference>
<gene>
    <name evidence="12" type="ORF">JZ786_09435</name>
</gene>
<dbReference type="Pfam" id="PF17657">
    <property type="entry name" value="DNA_pol3_finger"/>
    <property type="match status" value="1"/>
</dbReference>
<accession>A0A9X7W1W9</accession>
<dbReference type="SUPFAM" id="SSF89550">
    <property type="entry name" value="PHP domain-like"/>
    <property type="match status" value="1"/>
</dbReference>
<evidence type="ECO:0000256" key="9">
    <source>
        <dbReference type="ARBA" id="ARBA00025611"/>
    </source>
</evidence>
<organism evidence="12 13">
    <name type="scientific">Alicyclobacillus mengziensis</name>
    <dbReference type="NCBI Taxonomy" id="2931921"/>
    <lineage>
        <taxon>Bacteria</taxon>
        <taxon>Bacillati</taxon>
        <taxon>Bacillota</taxon>
        <taxon>Bacilli</taxon>
        <taxon>Bacillales</taxon>
        <taxon>Alicyclobacillaceae</taxon>
        <taxon>Alicyclobacillus</taxon>
    </lineage>
</organism>
<feature type="domain" description="Polymerase/histidinol phosphatase N-terminal" evidence="11">
    <location>
        <begin position="3"/>
        <end position="70"/>
    </location>
</feature>
<dbReference type="InterPro" id="IPR029460">
    <property type="entry name" value="DNAPol_HHH"/>
</dbReference>
<evidence type="ECO:0000256" key="7">
    <source>
        <dbReference type="ARBA" id="ARBA00022705"/>
    </source>
</evidence>
<evidence type="ECO:0000256" key="10">
    <source>
        <dbReference type="ARBA" id="ARBA00049244"/>
    </source>
</evidence>
<name>A0A9X7W1W9_9BACL</name>
<dbReference type="KEGG" id="afx:JZ786_09435"/>
<dbReference type="Proteomes" id="UP000663505">
    <property type="component" value="Chromosome"/>
</dbReference>
<dbReference type="InterPro" id="IPR016195">
    <property type="entry name" value="Pol/histidinol_Pase-like"/>
</dbReference>
<comment type="function">
    <text evidence="9">DNA polymerase III is a complex, multichain enzyme responsible for most of the replicative synthesis in bacteria. This DNA polymerase also exhibits 3' to 5' exonuclease activity. The alpha chain is the DNA polymerase.</text>
</comment>
<evidence type="ECO:0000313" key="12">
    <source>
        <dbReference type="EMBL" id="QSO49119.1"/>
    </source>
</evidence>
<dbReference type="GO" id="GO:0008408">
    <property type="term" value="F:3'-5' exonuclease activity"/>
    <property type="evidence" value="ECO:0007669"/>
    <property type="project" value="InterPro"/>
</dbReference>
<comment type="catalytic activity">
    <reaction evidence="10">
        <text>DNA(n) + a 2'-deoxyribonucleoside 5'-triphosphate = DNA(n+1) + diphosphate</text>
        <dbReference type="Rhea" id="RHEA:22508"/>
        <dbReference type="Rhea" id="RHEA-COMP:17339"/>
        <dbReference type="Rhea" id="RHEA-COMP:17340"/>
        <dbReference type="ChEBI" id="CHEBI:33019"/>
        <dbReference type="ChEBI" id="CHEBI:61560"/>
        <dbReference type="ChEBI" id="CHEBI:173112"/>
        <dbReference type="EC" id="2.7.7.7"/>
    </reaction>
</comment>
<dbReference type="InterPro" id="IPR004013">
    <property type="entry name" value="PHP_dom"/>
</dbReference>
<dbReference type="InterPro" id="IPR003141">
    <property type="entry name" value="Pol/His_phosphatase_N"/>
</dbReference>
<sequence length="1064" mass="119494">MFVHLHTHSPFSFLDGVADIEHMVAQAALQGMPALALTDHNTIAGLPSFHRWAAVYGIKPISGAEITLSDDTHLTLLAKTKKGYENLCRILTDAHAKEGARLSPKVDEGFLFAHPEGLIVLSGCRKGRIPRAIREREYTFAKDTARRYQQAFGDSFYLELQADAFPETRRLNQSLMELADELQIPLVATGNVHYVTQSQFPVHDVLRCVSLDCDIHSPHANRPFNDGQWLFPAEEAKRRFAFVPPSALFNTLQIAERCEVVLSLTESLFPAYALPAGVQSSQGFLRDLVYKGANERYPKVDDKLRERLEHELSIIEQLGYTDYFLVVWDIVHYARRHHIRCAGRGSAADSAVAYCLYITDVDAAGRGLLFERFMSLERAEKPDIDIDFDSRRRDEVMDYVYRKYGRQHVARVATYQTFRGRSAIREVGGALGLPPDILDKLAKRVPFMAHADQLEALFGRVPELESLTHYRDELRWLWKLSAEIAGFPRHFGMHVGGVVISRRPLLETTSLQPSAQGDWITPFDKEGVEEVGLVKLDLLSLRTMSAISDAIVLRERRGSPIDYDNIPLDDVRTFERLGRGETIGVFQLESPAQRALQTRLKPDGLEDIVASVALIRPGPIQGNMVDPFLARRRGREPISYLHPKLEPILGKTYGVVLFQEQVIEIATAIANFTPGEADGLRRVMSKARSHAEMEKIGRHFLDKAMAEGIEESVAETIFSYIQSYASYGFCEAHAAAFATTAYKTAYLVEHYPAEFFASILNQYPMGYYPVHVICAEARRRGIRLLPVDVNESEWGCTTPDDKTIRLGFCLLKGMRQSLVQELQLARANAGEFTSVPNLLRRVPAMDRLTAERCIRCGAFDSLIQTRRLALWRLLDFVADRHADYRLFAASGDTSEVGALTGDAEALPTSDVMADELPLAAKLADEYNLLGVGLSGHWVSLFREKLQLANYVKTTDVEQFPDETVVWTAGVVVRPHRPPTPSGKTVVFFSIEDEFGFVDATMFQDVYQQTGAVLFTPYGRLIGVMGTVQKRDGGRPQLVVSRVWPLVDPRREDELVQKRFAGDPF</sequence>
<keyword evidence="6" id="KW-0548">Nucleotidyltransferase</keyword>
<dbReference type="CDD" id="cd04485">
    <property type="entry name" value="DnaE_OBF"/>
    <property type="match status" value="1"/>
</dbReference>
<dbReference type="GO" id="GO:0005737">
    <property type="term" value="C:cytoplasm"/>
    <property type="evidence" value="ECO:0007669"/>
    <property type="project" value="UniProtKB-SubCell"/>
</dbReference>
<evidence type="ECO:0000256" key="6">
    <source>
        <dbReference type="ARBA" id="ARBA00022695"/>
    </source>
</evidence>
<dbReference type="GO" id="GO:0006260">
    <property type="term" value="P:DNA replication"/>
    <property type="evidence" value="ECO:0007669"/>
    <property type="project" value="UniProtKB-KW"/>
</dbReference>
<evidence type="ECO:0000256" key="2">
    <source>
        <dbReference type="ARBA" id="ARBA00009496"/>
    </source>
</evidence>
<dbReference type="InterPro" id="IPR040982">
    <property type="entry name" value="DNA_pol3_finger"/>
</dbReference>
<keyword evidence="7" id="KW-0235">DNA replication</keyword>
<keyword evidence="5" id="KW-0808">Transferase</keyword>
<dbReference type="EC" id="2.7.7.7" evidence="3"/>
<dbReference type="InterPro" id="IPR011708">
    <property type="entry name" value="DNA_pol3_alpha_NTPase_dom"/>
</dbReference>
<dbReference type="SMART" id="SM00481">
    <property type="entry name" value="POLIIIAc"/>
    <property type="match status" value="1"/>
</dbReference>
<evidence type="ECO:0000256" key="8">
    <source>
        <dbReference type="ARBA" id="ARBA00022932"/>
    </source>
</evidence>
<comment type="similarity">
    <text evidence="2">Belongs to the DNA polymerase type-C family. DnaE subfamily.</text>
</comment>
<evidence type="ECO:0000256" key="3">
    <source>
        <dbReference type="ARBA" id="ARBA00012417"/>
    </source>
</evidence>
<comment type="subcellular location">
    <subcellularLocation>
        <location evidence="1">Cytoplasm</location>
    </subcellularLocation>
</comment>
<evidence type="ECO:0000313" key="13">
    <source>
        <dbReference type="Proteomes" id="UP000663505"/>
    </source>
</evidence>
<dbReference type="Pfam" id="PF01336">
    <property type="entry name" value="tRNA_anti-codon"/>
    <property type="match status" value="1"/>
</dbReference>
<dbReference type="Gene3D" id="1.10.150.870">
    <property type="match status" value="1"/>
</dbReference>
<dbReference type="InterPro" id="IPR041931">
    <property type="entry name" value="DNA_pol3_alpha_thumb_dom"/>
</dbReference>
<dbReference type="InterPro" id="IPR004805">
    <property type="entry name" value="DnaE2/DnaE/PolC"/>
</dbReference>
<proteinExistence type="inferred from homology"/>
<evidence type="ECO:0000256" key="5">
    <source>
        <dbReference type="ARBA" id="ARBA00022679"/>
    </source>
</evidence>
<evidence type="ECO:0000259" key="11">
    <source>
        <dbReference type="SMART" id="SM00481"/>
    </source>
</evidence>
<evidence type="ECO:0000256" key="4">
    <source>
        <dbReference type="ARBA" id="ARBA00019114"/>
    </source>
</evidence>
<dbReference type="Gene3D" id="3.20.20.140">
    <property type="entry name" value="Metal-dependent hydrolases"/>
    <property type="match status" value="1"/>
</dbReference>
<keyword evidence="8" id="KW-0239">DNA-directed DNA polymerase</keyword>
<keyword evidence="13" id="KW-1185">Reference proteome</keyword>
<reference evidence="12 13" key="1">
    <citation type="submission" date="2021-02" db="EMBL/GenBank/DDBJ databases">
        <title>Alicyclobacillus curvatus sp. nov. and Alicyclobacillus mengziensis sp. nov., two acidophilic bacteria isolated from acid mine drainage.</title>
        <authorList>
            <person name="Huang Y."/>
        </authorList>
    </citation>
    <scope>NUCLEOTIDE SEQUENCE [LARGE SCALE GENOMIC DNA]</scope>
    <source>
        <strain evidence="12 13">S30H14</strain>
    </source>
</reference>
<dbReference type="PANTHER" id="PTHR32294">
    <property type="entry name" value="DNA POLYMERASE III SUBUNIT ALPHA"/>
    <property type="match status" value="1"/>
</dbReference>
<evidence type="ECO:0000256" key="1">
    <source>
        <dbReference type="ARBA" id="ARBA00004496"/>
    </source>
</evidence>
<dbReference type="Pfam" id="PF02811">
    <property type="entry name" value="PHP"/>
    <property type="match status" value="1"/>
</dbReference>
<dbReference type="EMBL" id="CP071182">
    <property type="protein sequence ID" value="QSO49119.1"/>
    <property type="molecule type" value="Genomic_DNA"/>
</dbReference>
<dbReference type="Pfam" id="PF07733">
    <property type="entry name" value="DNA_pol3_alpha"/>
    <property type="match status" value="1"/>
</dbReference>
<dbReference type="Pfam" id="PF14579">
    <property type="entry name" value="HHH_6"/>
    <property type="match status" value="1"/>
</dbReference>
<protein>
    <recommendedName>
        <fullName evidence="4">DNA polymerase III subunit alpha</fullName>
        <ecNumber evidence="3">2.7.7.7</ecNumber>
    </recommendedName>
</protein>
<dbReference type="GO" id="GO:0003676">
    <property type="term" value="F:nucleic acid binding"/>
    <property type="evidence" value="ECO:0007669"/>
    <property type="project" value="InterPro"/>
</dbReference>
<dbReference type="RefSeq" id="WP_206658433.1">
    <property type="nucleotide sequence ID" value="NZ_CP071182.1"/>
</dbReference>
<dbReference type="GO" id="GO:0003887">
    <property type="term" value="F:DNA-directed DNA polymerase activity"/>
    <property type="evidence" value="ECO:0007669"/>
    <property type="project" value="UniProtKB-KW"/>
</dbReference>
<dbReference type="InterPro" id="IPR004365">
    <property type="entry name" value="NA-bd_OB_tRNA"/>
</dbReference>
<dbReference type="NCBIfam" id="TIGR00594">
    <property type="entry name" value="polc"/>
    <property type="match status" value="1"/>
</dbReference>
<dbReference type="AlphaFoldDB" id="A0A9X7W1W9"/>